<protein>
    <submittedName>
        <fullName evidence="1">Uncharacterized protein</fullName>
    </submittedName>
</protein>
<evidence type="ECO:0000313" key="1">
    <source>
        <dbReference type="WBParaSite" id="MCU_013740-RA"/>
    </source>
</evidence>
<dbReference type="AlphaFoldDB" id="A0A5K3G5Y8"/>
<reference evidence="1" key="1">
    <citation type="submission" date="2019-11" db="UniProtKB">
        <authorList>
            <consortium name="WormBaseParasite"/>
        </authorList>
    </citation>
    <scope>IDENTIFICATION</scope>
</reference>
<name>A0A5K3G5Y8_MESCO</name>
<proteinExistence type="predicted"/>
<sequence>MAHLAGVTPSINGCNDVCNHGRVSLFCPRIVVAGDQAMVVVFFQVFFSQPSLAFTMSEPVLKEAI</sequence>
<organism evidence="1">
    <name type="scientific">Mesocestoides corti</name>
    <name type="common">Flatworm</name>
    <dbReference type="NCBI Taxonomy" id="53468"/>
    <lineage>
        <taxon>Eukaryota</taxon>
        <taxon>Metazoa</taxon>
        <taxon>Spiralia</taxon>
        <taxon>Lophotrochozoa</taxon>
        <taxon>Platyhelminthes</taxon>
        <taxon>Cestoda</taxon>
        <taxon>Eucestoda</taxon>
        <taxon>Cyclophyllidea</taxon>
        <taxon>Mesocestoididae</taxon>
        <taxon>Mesocestoides</taxon>
    </lineage>
</organism>
<accession>A0A5K3G5Y8</accession>
<dbReference type="WBParaSite" id="MCU_013740-RA">
    <property type="protein sequence ID" value="MCU_013740-RA"/>
    <property type="gene ID" value="MCU_013740"/>
</dbReference>